<dbReference type="AlphaFoldDB" id="A2E9I5"/>
<organism evidence="4 5">
    <name type="scientific">Trichomonas vaginalis (strain ATCC PRA-98 / G3)</name>
    <dbReference type="NCBI Taxonomy" id="412133"/>
    <lineage>
        <taxon>Eukaryota</taxon>
        <taxon>Metamonada</taxon>
        <taxon>Parabasalia</taxon>
        <taxon>Trichomonadida</taxon>
        <taxon>Trichomonadidae</taxon>
        <taxon>Trichomonas</taxon>
    </lineage>
</organism>
<dbReference type="EMBL" id="DS113334">
    <property type="protein sequence ID" value="EAY10636.1"/>
    <property type="molecule type" value="Genomic_DNA"/>
</dbReference>
<keyword evidence="2" id="KW-0040">ANK repeat</keyword>
<evidence type="ECO:0000256" key="3">
    <source>
        <dbReference type="SAM" id="Coils"/>
    </source>
</evidence>
<reference evidence="4" key="1">
    <citation type="submission" date="2006-10" db="EMBL/GenBank/DDBJ databases">
        <authorList>
            <person name="Amadeo P."/>
            <person name="Zhao Q."/>
            <person name="Wortman J."/>
            <person name="Fraser-Liggett C."/>
            <person name="Carlton J."/>
        </authorList>
    </citation>
    <scope>NUCLEOTIDE SEQUENCE</scope>
    <source>
        <strain evidence="4">G3</strain>
    </source>
</reference>
<feature type="coiled-coil region" evidence="3">
    <location>
        <begin position="237"/>
        <end position="369"/>
    </location>
</feature>
<dbReference type="PANTHER" id="PTHR24197">
    <property type="entry name" value="ANKYRIN REPEAT DOMAIN-CONTAINING PROTEIN 61"/>
    <property type="match status" value="1"/>
</dbReference>
<protein>
    <submittedName>
        <fullName evidence="4">Uncharacterized protein</fullName>
    </submittedName>
</protein>
<proteinExistence type="predicted"/>
<accession>A2E9I5</accession>
<evidence type="ECO:0000256" key="2">
    <source>
        <dbReference type="ARBA" id="ARBA00023043"/>
    </source>
</evidence>
<dbReference type="PANTHER" id="PTHR24197:SF44">
    <property type="entry name" value="ANKYRIN REPEAT DOMAIN-CONTAINING PROTEIN 54"/>
    <property type="match status" value="1"/>
</dbReference>
<keyword evidence="5" id="KW-1185">Reference proteome</keyword>
<dbReference type="SUPFAM" id="SSF143865">
    <property type="entry name" value="CorA soluble domain-like"/>
    <property type="match status" value="1"/>
</dbReference>
<dbReference type="InterPro" id="IPR045861">
    <property type="entry name" value="CorA_cytoplasmic_dom"/>
</dbReference>
<evidence type="ECO:0000313" key="5">
    <source>
        <dbReference type="Proteomes" id="UP000001542"/>
    </source>
</evidence>
<gene>
    <name evidence="4" type="ORF">TVAG_157130</name>
</gene>
<sequence>MCDILAQLVESLDSFESPPIKIYINNHVYDTNIYVGSAMSDKIKNQYYLNRSIKEFRFKAEIKGSDTYKVLESILKLQVPENVEDSVFYDFHALGNVMESKYLISLYMKRFNDDDYNFENIIRKIKYCKESGYNNKIFCFIINNIDSIPHDKLIDSIVEAGIDFAIQLLVHFKQQNINSNDLIFSLFNKDQSFFDILSYLNDEYIDVKDVIESIKILSTVNNQLTKNNIQSYIISKFKTFQENIKESHNKINELETKIRDLSQNKSTINDELAQLRRENSQLKNNNSSQNDELTRLKRENTTLKDENDKLKKQNISQTDEIKNLKSEKSALNSKIYGLEKSNDSNEWKYKSQNFEIEKLKKENRELRVRPGGSCKLQNLEP</sequence>
<dbReference type="Proteomes" id="UP000001542">
    <property type="component" value="Unassembled WGS sequence"/>
</dbReference>
<keyword evidence="1" id="KW-0677">Repeat</keyword>
<dbReference type="InParanoid" id="A2E9I5"/>
<dbReference type="VEuPathDB" id="TrichDB:TVAGG3_0985960"/>
<evidence type="ECO:0000313" key="4">
    <source>
        <dbReference type="EMBL" id="EAY10636.1"/>
    </source>
</evidence>
<dbReference type="Gene3D" id="1.10.287.1490">
    <property type="match status" value="1"/>
</dbReference>
<evidence type="ECO:0000256" key="1">
    <source>
        <dbReference type="ARBA" id="ARBA00022737"/>
    </source>
</evidence>
<dbReference type="VEuPathDB" id="TrichDB:TVAG_157130"/>
<dbReference type="SMR" id="A2E9I5"/>
<reference evidence="4" key="2">
    <citation type="journal article" date="2007" name="Science">
        <title>Draft genome sequence of the sexually transmitted pathogen Trichomonas vaginalis.</title>
        <authorList>
            <person name="Carlton J.M."/>
            <person name="Hirt R.P."/>
            <person name="Silva J.C."/>
            <person name="Delcher A.L."/>
            <person name="Schatz M."/>
            <person name="Zhao Q."/>
            <person name="Wortman J.R."/>
            <person name="Bidwell S.L."/>
            <person name="Alsmark U.C.M."/>
            <person name="Besteiro S."/>
            <person name="Sicheritz-Ponten T."/>
            <person name="Noel C.J."/>
            <person name="Dacks J.B."/>
            <person name="Foster P.G."/>
            <person name="Simillion C."/>
            <person name="Van de Peer Y."/>
            <person name="Miranda-Saavedra D."/>
            <person name="Barton G.J."/>
            <person name="Westrop G.D."/>
            <person name="Mueller S."/>
            <person name="Dessi D."/>
            <person name="Fiori P.L."/>
            <person name="Ren Q."/>
            <person name="Paulsen I."/>
            <person name="Zhang H."/>
            <person name="Bastida-Corcuera F.D."/>
            <person name="Simoes-Barbosa A."/>
            <person name="Brown M.T."/>
            <person name="Hayes R.D."/>
            <person name="Mukherjee M."/>
            <person name="Okumura C.Y."/>
            <person name="Schneider R."/>
            <person name="Smith A.J."/>
            <person name="Vanacova S."/>
            <person name="Villalvazo M."/>
            <person name="Haas B.J."/>
            <person name="Pertea M."/>
            <person name="Feldblyum T.V."/>
            <person name="Utterback T.R."/>
            <person name="Shu C.L."/>
            <person name="Osoegawa K."/>
            <person name="de Jong P.J."/>
            <person name="Hrdy I."/>
            <person name="Horvathova L."/>
            <person name="Zubacova Z."/>
            <person name="Dolezal P."/>
            <person name="Malik S.B."/>
            <person name="Logsdon J.M. Jr."/>
            <person name="Henze K."/>
            <person name="Gupta A."/>
            <person name="Wang C.C."/>
            <person name="Dunne R.L."/>
            <person name="Upcroft J.A."/>
            <person name="Upcroft P."/>
            <person name="White O."/>
            <person name="Salzberg S.L."/>
            <person name="Tang P."/>
            <person name="Chiu C.-H."/>
            <person name="Lee Y.-S."/>
            <person name="Embley T.M."/>
            <person name="Coombs G.H."/>
            <person name="Mottram J.C."/>
            <person name="Tachezy J."/>
            <person name="Fraser-Liggett C.M."/>
            <person name="Johnson P.J."/>
        </authorList>
    </citation>
    <scope>NUCLEOTIDE SEQUENCE [LARGE SCALE GENOMIC DNA]</scope>
    <source>
        <strain evidence="4">G3</strain>
    </source>
</reference>
<keyword evidence="3" id="KW-0175">Coiled coil</keyword>
<name>A2E9I5_TRIV3</name>